<dbReference type="EMBL" id="JARK01001673">
    <property type="protein sequence ID" value="EYB83374.1"/>
    <property type="molecule type" value="Genomic_DNA"/>
</dbReference>
<dbReference type="Proteomes" id="UP000024635">
    <property type="component" value="Unassembled WGS sequence"/>
</dbReference>
<evidence type="ECO:0000313" key="1">
    <source>
        <dbReference type="EMBL" id="EYB83374.1"/>
    </source>
</evidence>
<proteinExistence type="predicted"/>
<evidence type="ECO:0000313" key="2">
    <source>
        <dbReference type="Proteomes" id="UP000024635"/>
    </source>
</evidence>
<gene>
    <name evidence="1" type="primary">Acey_s0337.g2916</name>
    <name evidence="1" type="ORF">Y032_0337g2916</name>
</gene>
<protein>
    <submittedName>
        <fullName evidence="1">Uncharacterized protein</fullName>
    </submittedName>
</protein>
<organism evidence="1 2">
    <name type="scientific">Ancylostoma ceylanicum</name>
    <dbReference type="NCBI Taxonomy" id="53326"/>
    <lineage>
        <taxon>Eukaryota</taxon>
        <taxon>Metazoa</taxon>
        <taxon>Ecdysozoa</taxon>
        <taxon>Nematoda</taxon>
        <taxon>Chromadorea</taxon>
        <taxon>Rhabditida</taxon>
        <taxon>Rhabditina</taxon>
        <taxon>Rhabditomorpha</taxon>
        <taxon>Strongyloidea</taxon>
        <taxon>Ancylostomatidae</taxon>
        <taxon>Ancylostomatinae</taxon>
        <taxon>Ancylostoma</taxon>
    </lineage>
</organism>
<accession>A0A016RZF7</accession>
<reference evidence="2" key="1">
    <citation type="journal article" date="2015" name="Nat. Genet.">
        <title>The genome and transcriptome of the zoonotic hookworm Ancylostoma ceylanicum identify infection-specific gene families.</title>
        <authorList>
            <person name="Schwarz E.M."/>
            <person name="Hu Y."/>
            <person name="Antoshechkin I."/>
            <person name="Miller M.M."/>
            <person name="Sternberg P.W."/>
            <person name="Aroian R.V."/>
        </authorList>
    </citation>
    <scope>NUCLEOTIDE SEQUENCE</scope>
    <source>
        <strain evidence="2">HY135</strain>
    </source>
</reference>
<sequence length="80" mass="9034">MAITSTCDHSGRQNSVKYPRIKYASSPRCIQSTKSLLAGWRLKDYIPCEIEVQDDDLVRFCLTLAVLNICQQCAQPANTR</sequence>
<dbReference type="AlphaFoldDB" id="A0A016RZF7"/>
<comment type="caution">
    <text evidence="1">The sequence shown here is derived from an EMBL/GenBank/DDBJ whole genome shotgun (WGS) entry which is preliminary data.</text>
</comment>
<name>A0A016RZF7_9BILA</name>
<keyword evidence="2" id="KW-1185">Reference proteome</keyword>